<sequence>MAGTQAREMLSAGSMVVHAWLRARTRVVFWFWVSPRRSQNARTEPIATPLWMLDCLYSTVRGLGWGGDVPEADEKEDAEPDLRLRCHLEGPDGGLREEEDGGLEGTGLGVEGPGFLYGDTNEEVLEEGGDGEEEDEYAAVLG</sequence>
<reference evidence="2" key="1">
    <citation type="journal article" date="2020" name="Stud. Mycol.">
        <title>101 Dothideomycetes genomes: a test case for predicting lifestyles and emergence of pathogens.</title>
        <authorList>
            <person name="Haridas S."/>
            <person name="Albert R."/>
            <person name="Binder M."/>
            <person name="Bloem J."/>
            <person name="Labutti K."/>
            <person name="Salamov A."/>
            <person name="Andreopoulos B."/>
            <person name="Baker S."/>
            <person name="Barry K."/>
            <person name="Bills G."/>
            <person name="Bluhm B."/>
            <person name="Cannon C."/>
            <person name="Castanera R."/>
            <person name="Culley D."/>
            <person name="Daum C."/>
            <person name="Ezra D."/>
            <person name="Gonzalez J."/>
            <person name="Henrissat B."/>
            <person name="Kuo A."/>
            <person name="Liang C."/>
            <person name="Lipzen A."/>
            <person name="Lutzoni F."/>
            <person name="Magnuson J."/>
            <person name="Mondo S."/>
            <person name="Nolan M."/>
            <person name="Ohm R."/>
            <person name="Pangilinan J."/>
            <person name="Park H.-J."/>
            <person name="Ramirez L."/>
            <person name="Alfaro M."/>
            <person name="Sun H."/>
            <person name="Tritt A."/>
            <person name="Yoshinaga Y."/>
            <person name="Zwiers L.-H."/>
            <person name="Turgeon B."/>
            <person name="Goodwin S."/>
            <person name="Spatafora J."/>
            <person name="Crous P."/>
            <person name="Grigoriev I."/>
        </authorList>
    </citation>
    <scope>NUCLEOTIDE SEQUENCE</scope>
    <source>
        <strain evidence="2">CBS 101060</strain>
    </source>
</reference>
<protein>
    <submittedName>
        <fullName evidence="2">Uncharacterized protein</fullName>
    </submittedName>
</protein>
<evidence type="ECO:0000256" key="1">
    <source>
        <dbReference type="SAM" id="MobiDB-lite"/>
    </source>
</evidence>
<proteinExistence type="predicted"/>
<feature type="compositionally biased region" description="Acidic residues" evidence="1">
    <location>
        <begin position="120"/>
        <end position="142"/>
    </location>
</feature>
<evidence type="ECO:0000313" key="2">
    <source>
        <dbReference type="EMBL" id="KAF2836792.1"/>
    </source>
</evidence>
<organism evidence="2 3">
    <name type="scientific">Patellaria atrata CBS 101060</name>
    <dbReference type="NCBI Taxonomy" id="1346257"/>
    <lineage>
        <taxon>Eukaryota</taxon>
        <taxon>Fungi</taxon>
        <taxon>Dikarya</taxon>
        <taxon>Ascomycota</taxon>
        <taxon>Pezizomycotina</taxon>
        <taxon>Dothideomycetes</taxon>
        <taxon>Dothideomycetes incertae sedis</taxon>
        <taxon>Patellariales</taxon>
        <taxon>Patellariaceae</taxon>
        <taxon>Patellaria</taxon>
    </lineage>
</organism>
<dbReference type="EMBL" id="MU006102">
    <property type="protein sequence ID" value="KAF2836792.1"/>
    <property type="molecule type" value="Genomic_DNA"/>
</dbReference>
<feature type="region of interest" description="Disordered" evidence="1">
    <location>
        <begin position="88"/>
        <end position="142"/>
    </location>
</feature>
<accession>A0A9P4S5Z7</accession>
<evidence type="ECO:0000313" key="3">
    <source>
        <dbReference type="Proteomes" id="UP000799429"/>
    </source>
</evidence>
<comment type="caution">
    <text evidence="2">The sequence shown here is derived from an EMBL/GenBank/DDBJ whole genome shotgun (WGS) entry which is preliminary data.</text>
</comment>
<dbReference type="Proteomes" id="UP000799429">
    <property type="component" value="Unassembled WGS sequence"/>
</dbReference>
<keyword evidence="3" id="KW-1185">Reference proteome</keyword>
<feature type="compositionally biased region" description="Gly residues" evidence="1">
    <location>
        <begin position="103"/>
        <end position="112"/>
    </location>
</feature>
<name>A0A9P4S5Z7_9PEZI</name>
<dbReference type="AlphaFoldDB" id="A0A9P4S5Z7"/>
<gene>
    <name evidence="2" type="ORF">M501DRAFT_987061</name>
</gene>